<dbReference type="OrthoDB" id="4951845at2759"/>
<feature type="domain" description="GST N-terminal" evidence="2">
    <location>
        <begin position="7"/>
        <end position="97"/>
    </location>
</feature>
<comment type="similarity">
    <text evidence="1">Belongs to the GST superfamily.</text>
</comment>
<evidence type="ECO:0000256" key="1">
    <source>
        <dbReference type="ARBA" id="ARBA00007409"/>
    </source>
</evidence>
<organism evidence="3 4">
    <name type="scientific">Daedalea quercina L-15889</name>
    <dbReference type="NCBI Taxonomy" id="1314783"/>
    <lineage>
        <taxon>Eukaryota</taxon>
        <taxon>Fungi</taxon>
        <taxon>Dikarya</taxon>
        <taxon>Basidiomycota</taxon>
        <taxon>Agaricomycotina</taxon>
        <taxon>Agaricomycetes</taxon>
        <taxon>Polyporales</taxon>
        <taxon>Fomitopsis</taxon>
    </lineage>
</organism>
<dbReference type="STRING" id="1314783.A0A165M5U2"/>
<sequence length="251" mass="28472">MIIFYDIPSNLPVKAWSPSTWKTRYLLNLKGLPYRTEWVEYPDIAGLLKSFALPPTEPDDPLLPYTLPAIYDPKTKRAVAESAVIAAYLDDEYPETPAVIPKETRAFHAAFQYAFRATVQSAIAPLFLPRQLPCLTPASQPYFRCTREQMFGAKMEDICPPSKWAMQWAEIERAFGVVAGWLDGASDGRVTFLGGATSALSHADLSIAGWLLWMQFVVGKESEEWKAVERWHGGRWRNLLDVLEPYFDHSR</sequence>
<evidence type="ECO:0000259" key="2">
    <source>
        <dbReference type="PROSITE" id="PS50404"/>
    </source>
</evidence>
<reference evidence="3 4" key="1">
    <citation type="journal article" date="2016" name="Mol. Biol. Evol.">
        <title>Comparative Genomics of Early-Diverging Mushroom-Forming Fungi Provides Insights into the Origins of Lignocellulose Decay Capabilities.</title>
        <authorList>
            <person name="Nagy L.G."/>
            <person name="Riley R."/>
            <person name="Tritt A."/>
            <person name="Adam C."/>
            <person name="Daum C."/>
            <person name="Floudas D."/>
            <person name="Sun H."/>
            <person name="Yadav J.S."/>
            <person name="Pangilinan J."/>
            <person name="Larsson K.H."/>
            <person name="Matsuura K."/>
            <person name="Barry K."/>
            <person name="Labutti K."/>
            <person name="Kuo R."/>
            <person name="Ohm R.A."/>
            <person name="Bhattacharya S.S."/>
            <person name="Shirouzu T."/>
            <person name="Yoshinaga Y."/>
            <person name="Martin F.M."/>
            <person name="Grigoriev I.V."/>
            <person name="Hibbett D.S."/>
        </authorList>
    </citation>
    <scope>NUCLEOTIDE SEQUENCE [LARGE SCALE GENOMIC DNA]</scope>
    <source>
        <strain evidence="3 4">L-15889</strain>
    </source>
</reference>
<dbReference type="InterPro" id="IPR004045">
    <property type="entry name" value="Glutathione_S-Trfase_N"/>
</dbReference>
<dbReference type="PANTHER" id="PTHR44051:SF8">
    <property type="entry name" value="GLUTATHIONE S-TRANSFERASE GSTA"/>
    <property type="match status" value="1"/>
</dbReference>
<dbReference type="PROSITE" id="PS50404">
    <property type="entry name" value="GST_NTER"/>
    <property type="match status" value="1"/>
</dbReference>
<proteinExistence type="inferred from homology"/>
<dbReference type="InterPro" id="IPR036282">
    <property type="entry name" value="Glutathione-S-Trfase_C_sf"/>
</dbReference>
<protein>
    <recommendedName>
        <fullName evidence="2">GST N-terminal domain-containing protein</fullName>
    </recommendedName>
</protein>
<dbReference type="Gene3D" id="3.40.30.10">
    <property type="entry name" value="Glutaredoxin"/>
    <property type="match status" value="1"/>
</dbReference>
<dbReference type="PANTHER" id="PTHR44051">
    <property type="entry name" value="GLUTATHIONE S-TRANSFERASE-RELATED"/>
    <property type="match status" value="1"/>
</dbReference>
<evidence type="ECO:0000313" key="3">
    <source>
        <dbReference type="EMBL" id="KZT65264.1"/>
    </source>
</evidence>
<gene>
    <name evidence="3" type="ORF">DAEQUDRAFT_677134</name>
</gene>
<dbReference type="InterPro" id="IPR054416">
    <property type="entry name" value="GST_UstS-like_C"/>
</dbReference>
<dbReference type="AlphaFoldDB" id="A0A165M5U2"/>
<evidence type="ECO:0000313" key="4">
    <source>
        <dbReference type="Proteomes" id="UP000076727"/>
    </source>
</evidence>
<dbReference type="SUPFAM" id="SSF52833">
    <property type="entry name" value="Thioredoxin-like"/>
    <property type="match status" value="1"/>
</dbReference>
<dbReference type="Gene3D" id="1.20.1050.10">
    <property type="match status" value="1"/>
</dbReference>
<name>A0A165M5U2_9APHY</name>
<dbReference type="SUPFAM" id="SSF47616">
    <property type="entry name" value="GST C-terminal domain-like"/>
    <property type="match status" value="1"/>
</dbReference>
<dbReference type="Proteomes" id="UP000076727">
    <property type="component" value="Unassembled WGS sequence"/>
</dbReference>
<dbReference type="Pfam" id="PF13409">
    <property type="entry name" value="GST_N_2"/>
    <property type="match status" value="1"/>
</dbReference>
<keyword evidence="4" id="KW-1185">Reference proteome</keyword>
<accession>A0A165M5U2</accession>
<dbReference type="Pfam" id="PF22041">
    <property type="entry name" value="GST_C_7"/>
    <property type="match status" value="1"/>
</dbReference>
<dbReference type="InterPro" id="IPR036249">
    <property type="entry name" value="Thioredoxin-like_sf"/>
</dbReference>
<dbReference type="EMBL" id="KV429109">
    <property type="protein sequence ID" value="KZT65264.1"/>
    <property type="molecule type" value="Genomic_DNA"/>
</dbReference>